<dbReference type="InterPro" id="IPR002110">
    <property type="entry name" value="Ankyrin_rpt"/>
</dbReference>
<organism evidence="5 6">
    <name type="scientific">Symbiodinium natans</name>
    <dbReference type="NCBI Taxonomy" id="878477"/>
    <lineage>
        <taxon>Eukaryota</taxon>
        <taxon>Sar</taxon>
        <taxon>Alveolata</taxon>
        <taxon>Dinophyceae</taxon>
        <taxon>Suessiales</taxon>
        <taxon>Symbiodiniaceae</taxon>
        <taxon>Symbiodinium</taxon>
    </lineage>
</organism>
<dbReference type="Pfam" id="PF00069">
    <property type="entry name" value="Pkinase"/>
    <property type="match status" value="1"/>
</dbReference>
<gene>
    <name evidence="5" type="ORF">SNAT2548_LOCUS11920</name>
</gene>
<dbReference type="GO" id="GO:0005524">
    <property type="term" value="F:ATP binding"/>
    <property type="evidence" value="ECO:0007669"/>
    <property type="project" value="UniProtKB-UniRule"/>
</dbReference>
<keyword evidence="3" id="KW-0812">Transmembrane</keyword>
<dbReference type="SMART" id="SM00248">
    <property type="entry name" value="ANK"/>
    <property type="match status" value="3"/>
</dbReference>
<dbReference type="AlphaFoldDB" id="A0A812LVV4"/>
<feature type="transmembrane region" description="Helical" evidence="3">
    <location>
        <begin position="480"/>
        <end position="498"/>
    </location>
</feature>
<feature type="transmembrane region" description="Helical" evidence="3">
    <location>
        <begin position="510"/>
        <end position="527"/>
    </location>
</feature>
<comment type="caution">
    <text evidence="5">The sequence shown here is derived from an EMBL/GenBank/DDBJ whole genome shotgun (WGS) entry which is preliminary data.</text>
</comment>
<feature type="binding site" evidence="2">
    <location>
        <position position="942"/>
    </location>
    <ligand>
        <name>ATP</name>
        <dbReference type="ChEBI" id="CHEBI:30616"/>
    </ligand>
</feature>
<dbReference type="PROSITE" id="PS00107">
    <property type="entry name" value="PROTEIN_KINASE_ATP"/>
    <property type="match status" value="1"/>
</dbReference>
<dbReference type="InterPro" id="IPR011009">
    <property type="entry name" value="Kinase-like_dom_sf"/>
</dbReference>
<reference evidence="5" key="1">
    <citation type="submission" date="2021-02" db="EMBL/GenBank/DDBJ databases">
        <authorList>
            <person name="Dougan E. K."/>
            <person name="Rhodes N."/>
            <person name="Thang M."/>
            <person name="Chan C."/>
        </authorList>
    </citation>
    <scope>NUCLEOTIDE SEQUENCE</scope>
</reference>
<feature type="repeat" description="ANK" evidence="1">
    <location>
        <begin position="704"/>
        <end position="729"/>
    </location>
</feature>
<dbReference type="InterPro" id="IPR017441">
    <property type="entry name" value="Protein_kinase_ATP_BS"/>
</dbReference>
<dbReference type="PANTHER" id="PTHR24348:SF68">
    <property type="entry name" value="SERINE_THREONINE-PROTEIN KINASE ATG1C"/>
    <property type="match status" value="1"/>
</dbReference>
<dbReference type="GO" id="GO:0005737">
    <property type="term" value="C:cytoplasm"/>
    <property type="evidence" value="ECO:0007669"/>
    <property type="project" value="TreeGrafter"/>
</dbReference>
<dbReference type="Pfam" id="PF00023">
    <property type="entry name" value="Ank"/>
    <property type="match status" value="1"/>
</dbReference>
<feature type="transmembrane region" description="Helical" evidence="3">
    <location>
        <begin position="413"/>
        <end position="434"/>
    </location>
</feature>
<dbReference type="PROSITE" id="PS50011">
    <property type="entry name" value="PROTEIN_KINASE_DOM"/>
    <property type="match status" value="1"/>
</dbReference>
<dbReference type="Pfam" id="PF12796">
    <property type="entry name" value="Ank_2"/>
    <property type="match status" value="1"/>
</dbReference>
<dbReference type="InterPro" id="IPR043136">
    <property type="entry name" value="B30.2/SPRY_sf"/>
</dbReference>
<evidence type="ECO:0000313" key="6">
    <source>
        <dbReference type="Proteomes" id="UP000604046"/>
    </source>
</evidence>
<dbReference type="InterPro" id="IPR045269">
    <property type="entry name" value="Atg1-like"/>
</dbReference>
<evidence type="ECO:0000256" key="3">
    <source>
        <dbReference type="SAM" id="Phobius"/>
    </source>
</evidence>
<feature type="transmembrane region" description="Helical" evidence="3">
    <location>
        <begin position="328"/>
        <end position="348"/>
    </location>
</feature>
<feature type="transmembrane region" description="Helical" evidence="3">
    <location>
        <begin position="547"/>
        <end position="565"/>
    </location>
</feature>
<dbReference type="PANTHER" id="PTHR24348">
    <property type="entry name" value="SERINE/THREONINE-PROTEIN KINASE UNC-51-RELATED"/>
    <property type="match status" value="1"/>
</dbReference>
<keyword evidence="3" id="KW-0472">Membrane</keyword>
<evidence type="ECO:0000313" key="5">
    <source>
        <dbReference type="EMBL" id="CAE7247726.1"/>
    </source>
</evidence>
<dbReference type="PROSITE" id="PS50088">
    <property type="entry name" value="ANK_REPEAT"/>
    <property type="match status" value="3"/>
</dbReference>
<protein>
    <recommendedName>
        <fullName evidence="4">Protein kinase domain-containing protein</fullName>
    </recommendedName>
</protein>
<dbReference type="Proteomes" id="UP000604046">
    <property type="component" value="Unassembled WGS sequence"/>
</dbReference>
<dbReference type="SUPFAM" id="SSF49899">
    <property type="entry name" value="Concanavalin A-like lectins/glucanases"/>
    <property type="match status" value="1"/>
</dbReference>
<keyword evidence="6" id="KW-1185">Reference proteome</keyword>
<keyword evidence="3" id="KW-1133">Transmembrane helix</keyword>
<dbReference type="SMART" id="SM00220">
    <property type="entry name" value="S_TKc"/>
    <property type="match status" value="1"/>
</dbReference>
<dbReference type="SUPFAM" id="SSF48403">
    <property type="entry name" value="Ankyrin repeat"/>
    <property type="match status" value="1"/>
</dbReference>
<dbReference type="Gene3D" id="1.10.510.10">
    <property type="entry name" value="Transferase(Phosphotransferase) domain 1"/>
    <property type="match status" value="1"/>
</dbReference>
<accession>A0A812LVV4</accession>
<keyword evidence="1" id="KW-0040">ANK repeat</keyword>
<keyword evidence="2" id="KW-0547">Nucleotide-binding</keyword>
<feature type="transmembrane region" description="Helical" evidence="3">
    <location>
        <begin position="455"/>
        <end position="474"/>
    </location>
</feature>
<feature type="transmembrane region" description="Helical" evidence="3">
    <location>
        <begin position="577"/>
        <end position="601"/>
    </location>
</feature>
<dbReference type="InterPro" id="IPR013320">
    <property type="entry name" value="ConA-like_dom_sf"/>
</dbReference>
<feature type="transmembrane region" description="Helical" evidence="3">
    <location>
        <begin position="369"/>
        <end position="393"/>
    </location>
</feature>
<name>A0A812LVV4_9DINO</name>
<dbReference type="EMBL" id="CAJNDS010001112">
    <property type="protein sequence ID" value="CAE7247726.1"/>
    <property type="molecule type" value="Genomic_DNA"/>
</dbReference>
<evidence type="ECO:0000256" key="2">
    <source>
        <dbReference type="PROSITE-ProRule" id="PRU10141"/>
    </source>
</evidence>
<evidence type="ECO:0000256" key="1">
    <source>
        <dbReference type="PROSITE-ProRule" id="PRU00023"/>
    </source>
</evidence>
<dbReference type="Gene3D" id="2.60.120.920">
    <property type="match status" value="1"/>
</dbReference>
<dbReference type="SUPFAM" id="SSF56112">
    <property type="entry name" value="Protein kinase-like (PK-like)"/>
    <property type="match status" value="1"/>
</dbReference>
<dbReference type="PROSITE" id="PS50297">
    <property type="entry name" value="ANK_REP_REGION"/>
    <property type="match status" value="3"/>
</dbReference>
<dbReference type="GO" id="GO:0010506">
    <property type="term" value="P:regulation of autophagy"/>
    <property type="evidence" value="ECO:0007669"/>
    <property type="project" value="InterPro"/>
</dbReference>
<feature type="repeat" description="ANK" evidence="1">
    <location>
        <begin position="741"/>
        <end position="761"/>
    </location>
</feature>
<dbReference type="InterPro" id="IPR000719">
    <property type="entry name" value="Prot_kinase_dom"/>
</dbReference>
<dbReference type="OrthoDB" id="424988at2759"/>
<feature type="repeat" description="ANK" evidence="1">
    <location>
        <begin position="656"/>
        <end position="688"/>
    </location>
</feature>
<keyword evidence="2" id="KW-0067">ATP-binding</keyword>
<feature type="domain" description="Protein kinase" evidence="4">
    <location>
        <begin position="913"/>
        <end position="1190"/>
    </location>
</feature>
<proteinExistence type="predicted"/>
<dbReference type="GO" id="GO:0004674">
    <property type="term" value="F:protein serine/threonine kinase activity"/>
    <property type="evidence" value="ECO:0007669"/>
    <property type="project" value="InterPro"/>
</dbReference>
<dbReference type="Gene3D" id="1.25.40.20">
    <property type="entry name" value="Ankyrin repeat-containing domain"/>
    <property type="match status" value="2"/>
</dbReference>
<dbReference type="InterPro" id="IPR036770">
    <property type="entry name" value="Ankyrin_rpt-contain_sf"/>
</dbReference>
<evidence type="ECO:0000259" key="4">
    <source>
        <dbReference type="PROSITE" id="PS50011"/>
    </source>
</evidence>
<sequence length="1232" mass="137796">MVQLHLARAPLAESDKQFSIYCVSSCGPLLMSVVVSNLAGGILAEISPVPEDLLELRLKIEEITGIPGALQKLVKDGELLTSLDLPAEGFEVLCVKDETPMCSWDSDGNPDSEQIEVDGAVVCSPNLRTDFVNVLTKEPMRSGMHYYEFVLHKVGDEQWCGVTMSPEMAGQRYGGRELEAWTYYCGRAGRSGGSIHNGKGALHACTKAVAEFEKACTPGNVIGMLVDVDKRVLAFALDGRVQGACKLPGDKPLYVLTHVDTPADHVELRKPSLEEAPPENLEALSGALLDAEKGLVCTHAAWYAEPTQLYWAWGLPLRSQPWYLKATLWMPMGLFQGVIILLAYDEYLDRQEQQHGQTQHREMSAWNRYHCKAVAALCEGLPAITVLACAWWSLNYPPENPLMKMSWNYERPFLGTLGVILFISAGSGMVELDFCCSGAVAREMRKSLRYEMLHLLFRFCEVVTRTVMMVAFVVTTRHLVSWWWCPAASNIIFTYLLVIYHGGDECRSSVRLLCSVPCAWVNLFFFVDSPYKRRAARKISRWLDLKFLLEVIILPLLVVSAAGCAGDQAWIDLKKNVYMHISEFAGMALCLCGYFCLWLWLQCTIVRKINLIDIYTAAENGNTQEVKDVMEKLVAEIKELTRSASADIDLNRPDVDGNTPLMLATRQGHAEVCECLLQAGALVSTRHSGKRSSPRNFFSRPAQRGWTALHVAAWQGEDRVVRALLEGGALEEEGVDYVDLYGETPLHVAARYGNLEAARLLALACPRWTATLDNRRRRPCDLARSEGLRMSLSQSWGSWDPQQFQARALAAAEELNLPTWRNPPRRFNGQEDWCSVPLHISRNKESLVAPGLCSYVAASCGGALGRLCLTKAEEVRATQCQPEEERLKMEDLVQIDPFGREVSYFGRELSPWQNAPALIGEGRFGEVFRAKHRQSGAWYAVKVFKTQQRPVAPEVVRECEVGTHVRQTPHPCIVRLHMVNLDDAGLYTLVMEFCQSNLLQQLRHAKIGQRVFRPPPQTLDWVGQIFLGLEHMHHRLNTMFRDLKPENVVLDGQLCCKLADFGAGRLGPSSGTFSFGHPAGSPGYVAPEVLGGMPHDEGADLYSLGVLAWLLFTGGMPNEVPPMAVRSEWQAHLYDWTLLDKCIRDNFPIFQGMELAGQSQASEARQFVDLLIKPPTARMRHEQIRHHPLLEPIQLPEFAAAPHQALSPQKFGLECGLQLFLGPRRFHVRYLS</sequence>